<dbReference type="AlphaFoldDB" id="A0A645EN49"/>
<organism evidence="1">
    <name type="scientific">bioreactor metagenome</name>
    <dbReference type="NCBI Taxonomy" id="1076179"/>
    <lineage>
        <taxon>unclassified sequences</taxon>
        <taxon>metagenomes</taxon>
        <taxon>ecological metagenomes</taxon>
    </lineage>
</organism>
<reference evidence="1" key="1">
    <citation type="submission" date="2019-08" db="EMBL/GenBank/DDBJ databases">
        <authorList>
            <person name="Kucharzyk K."/>
            <person name="Murdoch R.W."/>
            <person name="Higgins S."/>
            <person name="Loffler F."/>
        </authorList>
    </citation>
    <scope>NUCLEOTIDE SEQUENCE</scope>
</reference>
<comment type="caution">
    <text evidence="1">The sequence shown here is derived from an EMBL/GenBank/DDBJ whole genome shotgun (WGS) entry which is preliminary data.</text>
</comment>
<gene>
    <name evidence="1" type="ORF">SDC9_150675</name>
</gene>
<dbReference type="EMBL" id="VSSQ01049363">
    <property type="protein sequence ID" value="MPN03445.1"/>
    <property type="molecule type" value="Genomic_DNA"/>
</dbReference>
<sequence>MLLLGHEHLHVPAGAKAAARAGEHDHAHVRVGLGVIKRRKYAVHQLRIDAVERFRPVHRNERHAVCFFDGCILHKKSFLSK</sequence>
<accession>A0A645EN49</accession>
<protein>
    <submittedName>
        <fullName evidence="1">Uncharacterized protein</fullName>
    </submittedName>
</protein>
<evidence type="ECO:0000313" key="1">
    <source>
        <dbReference type="EMBL" id="MPN03445.1"/>
    </source>
</evidence>
<name>A0A645EN49_9ZZZZ</name>
<proteinExistence type="predicted"/>